<gene>
    <name evidence="1" type="ORF">D9757_013106</name>
</gene>
<dbReference type="AlphaFoldDB" id="A0A8H5FTQ9"/>
<protein>
    <submittedName>
        <fullName evidence="1">Uncharacterized protein</fullName>
    </submittedName>
</protein>
<evidence type="ECO:0000313" key="2">
    <source>
        <dbReference type="Proteomes" id="UP000518752"/>
    </source>
</evidence>
<name>A0A8H5FTQ9_9AGAR</name>
<reference evidence="1 2" key="1">
    <citation type="journal article" date="2020" name="ISME J.">
        <title>Uncovering the hidden diversity of litter-decomposition mechanisms in mushroom-forming fungi.</title>
        <authorList>
            <person name="Floudas D."/>
            <person name="Bentzer J."/>
            <person name="Ahren D."/>
            <person name="Johansson T."/>
            <person name="Persson P."/>
            <person name="Tunlid A."/>
        </authorList>
    </citation>
    <scope>NUCLEOTIDE SEQUENCE [LARGE SCALE GENOMIC DNA]</scope>
    <source>
        <strain evidence="1 2">CBS 406.79</strain>
    </source>
</reference>
<organism evidence="1 2">
    <name type="scientific">Collybiopsis confluens</name>
    <dbReference type="NCBI Taxonomy" id="2823264"/>
    <lineage>
        <taxon>Eukaryota</taxon>
        <taxon>Fungi</taxon>
        <taxon>Dikarya</taxon>
        <taxon>Basidiomycota</taxon>
        <taxon>Agaricomycotina</taxon>
        <taxon>Agaricomycetes</taxon>
        <taxon>Agaricomycetidae</taxon>
        <taxon>Agaricales</taxon>
        <taxon>Marasmiineae</taxon>
        <taxon>Omphalotaceae</taxon>
        <taxon>Collybiopsis</taxon>
    </lineage>
</organism>
<comment type="caution">
    <text evidence="1">The sequence shown here is derived from an EMBL/GenBank/DDBJ whole genome shotgun (WGS) entry which is preliminary data.</text>
</comment>
<dbReference type="EMBL" id="JAACJN010000308">
    <property type="protein sequence ID" value="KAF5349405.1"/>
    <property type="molecule type" value="Genomic_DNA"/>
</dbReference>
<evidence type="ECO:0000313" key="1">
    <source>
        <dbReference type="EMBL" id="KAF5349405.1"/>
    </source>
</evidence>
<keyword evidence="2" id="KW-1185">Reference proteome</keyword>
<proteinExistence type="predicted"/>
<dbReference type="Proteomes" id="UP000518752">
    <property type="component" value="Unassembled WGS sequence"/>
</dbReference>
<sequence>MTLCAAVRGDKVVPAEDLHSPPDWKRTFKSRIFDSHDELTPTPGVIWIPRTINNPFFDAVIFEPGPGNGQHAATVWVIQLTTVQRHGDSADGYEDGYAKVTAIHNHLRQLIRESQPKAGVDLAWLLIVPYKRQEMYDWSFQSLSRLAQRRMPGHGRVFVQAFDSKENFEGC</sequence>
<accession>A0A8H5FTQ9</accession>